<comment type="caution">
    <text evidence="4">The sequence shown here is derived from an EMBL/GenBank/DDBJ whole genome shotgun (WGS) entry which is preliminary data.</text>
</comment>
<dbReference type="InterPro" id="IPR012910">
    <property type="entry name" value="Plug_dom"/>
</dbReference>
<gene>
    <name evidence="4" type="ORF">H8B21_06925</name>
</gene>
<dbReference type="PANTHER" id="PTHR40094:SF1">
    <property type="entry name" value="UBIQUITIN DOMAIN-CONTAINING PROTEIN"/>
    <property type="match status" value="1"/>
</dbReference>
<organism evidence="4 5">
    <name type="scientific">Sphingobacterium chuzhouense</name>
    <dbReference type="NCBI Taxonomy" id="1742264"/>
    <lineage>
        <taxon>Bacteria</taxon>
        <taxon>Pseudomonadati</taxon>
        <taxon>Bacteroidota</taxon>
        <taxon>Sphingobacteriia</taxon>
        <taxon>Sphingobacteriales</taxon>
        <taxon>Sphingobacteriaceae</taxon>
        <taxon>Sphingobacterium</taxon>
    </lineage>
</organism>
<dbReference type="SUPFAM" id="SSF56935">
    <property type="entry name" value="Porins"/>
    <property type="match status" value="1"/>
</dbReference>
<evidence type="ECO:0000256" key="1">
    <source>
        <dbReference type="ARBA" id="ARBA00010556"/>
    </source>
</evidence>
<protein>
    <submittedName>
        <fullName evidence="4">TonB-dependent receptor plug domain-containing protein</fullName>
    </submittedName>
</protein>
<dbReference type="Gene3D" id="2.170.130.10">
    <property type="entry name" value="TonB-dependent receptor, plug domain"/>
    <property type="match status" value="1"/>
</dbReference>
<dbReference type="Gene3D" id="1.50.10.20">
    <property type="match status" value="1"/>
</dbReference>
<dbReference type="InterPro" id="IPR023997">
    <property type="entry name" value="TonB-dep_OMP_SusC/RagA_CS"/>
</dbReference>
<accession>A0ABR7XQ43</accession>
<dbReference type="InterPro" id="IPR011625">
    <property type="entry name" value="A2M_N_BRD"/>
</dbReference>
<dbReference type="Pfam" id="PF07715">
    <property type="entry name" value="Plug"/>
    <property type="match status" value="1"/>
</dbReference>
<feature type="domain" description="Alpha-2-macroglobulin bait region" evidence="2">
    <location>
        <begin position="909"/>
        <end position="1049"/>
    </location>
</feature>
<dbReference type="Proteomes" id="UP000651112">
    <property type="component" value="Unassembled WGS sequence"/>
</dbReference>
<dbReference type="SMART" id="SM01359">
    <property type="entry name" value="A2M_N_2"/>
    <property type="match status" value="1"/>
</dbReference>
<keyword evidence="5" id="KW-1185">Reference proteome</keyword>
<evidence type="ECO:0000259" key="2">
    <source>
        <dbReference type="SMART" id="SM01359"/>
    </source>
</evidence>
<dbReference type="InterPro" id="IPR037066">
    <property type="entry name" value="Plug_dom_sf"/>
</dbReference>
<dbReference type="RefSeq" id="WP_190313083.1">
    <property type="nucleotide sequence ID" value="NZ_JACNYL010000002.1"/>
</dbReference>
<dbReference type="Pfam" id="PF17973">
    <property type="entry name" value="bMG10"/>
    <property type="match status" value="1"/>
</dbReference>
<dbReference type="Gene3D" id="2.60.40.1930">
    <property type="match status" value="1"/>
</dbReference>
<dbReference type="Pfam" id="PF01835">
    <property type="entry name" value="MG2"/>
    <property type="match status" value="1"/>
</dbReference>
<dbReference type="SMART" id="SM01360">
    <property type="entry name" value="A2M"/>
    <property type="match status" value="1"/>
</dbReference>
<dbReference type="NCBIfam" id="TIGR04057">
    <property type="entry name" value="SusC_RagA_signa"/>
    <property type="match status" value="1"/>
</dbReference>
<dbReference type="Pfam" id="PF00207">
    <property type="entry name" value="A2M"/>
    <property type="match status" value="1"/>
</dbReference>
<keyword evidence="4" id="KW-0675">Receptor</keyword>
<dbReference type="PANTHER" id="PTHR40094">
    <property type="entry name" value="ALPHA-2-MACROGLOBULIN HOMOLOG"/>
    <property type="match status" value="1"/>
</dbReference>
<dbReference type="InterPro" id="IPR002890">
    <property type="entry name" value="MG2"/>
</dbReference>
<dbReference type="EMBL" id="JACNYL010000002">
    <property type="protein sequence ID" value="MBD1421304.1"/>
    <property type="molecule type" value="Genomic_DNA"/>
</dbReference>
<evidence type="ECO:0000313" key="5">
    <source>
        <dbReference type="Proteomes" id="UP000651112"/>
    </source>
</evidence>
<name>A0ABR7XQ43_9SPHI</name>
<comment type="similarity">
    <text evidence="1">Belongs to the protease inhibitor I39 (alpha-2-macroglobulin) family. Bacterial alpha-2-macroglobulin subfamily.</text>
</comment>
<evidence type="ECO:0000313" key="4">
    <source>
        <dbReference type="EMBL" id="MBD1421304.1"/>
    </source>
</evidence>
<dbReference type="InterPro" id="IPR041246">
    <property type="entry name" value="Bact_MG10"/>
</dbReference>
<evidence type="ECO:0000259" key="3">
    <source>
        <dbReference type="SMART" id="SM01360"/>
    </source>
</evidence>
<proteinExistence type="inferred from homology"/>
<reference evidence="4 5" key="1">
    <citation type="submission" date="2020-08" db="EMBL/GenBank/DDBJ databases">
        <title>Sphingobacterium sp. DN00404 isolated from aquaculture water.</title>
        <authorList>
            <person name="Zhang M."/>
        </authorList>
    </citation>
    <scope>NUCLEOTIDE SEQUENCE [LARGE SCALE GENOMIC DNA]</scope>
    <source>
        <strain evidence="4 5">KCTC 42746</strain>
    </source>
</reference>
<feature type="domain" description="Alpha-2-macroglobulin" evidence="3">
    <location>
        <begin position="1244"/>
        <end position="1334"/>
    </location>
</feature>
<sequence length="1971" mass="225941">MNKYIWLLIGLFPLLTKAQELKKDTSSTDTWREVHRLMEIKNYAQTLPLLNKIKASAQANNNSGEWIRAVLAENLSLRINNTDDNTFILVKNHLEKHIKQANKVEQAILQNFYAQYLHNNRHRYLSDSNDPFIAQNTTGKNKIIDSLFNLSLSQKELLVQESIEDWKAMFAEQKNLTLTPTLFHFLAHYYLNFLHNVKNDQEGKAASLTRELERLNKAGKYNDATAYLMSYRLSIQQWNVKTELPKFLDIIDKQESNYNAYLLYQIAAAQQSQNPKEALKYINQALENYPQSPWINEVKNLSNTIKKADITLNHDKFAPAQLYIPVKISTRNADTLYIRVYNTTNRPENYKNYEVKYDSLTFDVNLDATLVYEDSVTLKTFDDYKEHKTIYKLNPLPYGNYTILLANNPAFQDDGLNLDVVESTIGITDLFVSTTIDEEDDKQELYNTLLINRKTGAPYRRKKVQLYETNNHTDPKLIQTFTTNDRGEFSYKTNYAEDRIGLEDYVLFVPDEKQFIDLGELNNIQSHVYRENRYARKDNILIQTMTDRAIYRPGQTVYFKSILYNSHSLLGSTIEKQQVQLFLHDANNQKIDSLTLVTNGFGSVNGLFQLPNKTLPGSFRIVAFHDNQQVNTQRIRVEEYKRPTFKTSFETNKETYTLRDTAVFTGLAETLSGVPLVDATVHYKVNFYHTKQQKTVTFADTTTTLDDKGKFRIAVPLMDTIFTGLTDFTLQYSAEVVNQTGEMQAASDRYRFSTKPWNISIQTENKIEEKKWKEIHIHTINQNGQPLKFSGKVDIYKYDKEPQIALTDENVIFFNDTEYHILSQAEYQRYFPNYFDPILLAKDAPKTLVASYDFDTRDTSLVKLDSNLFASGRYFIEAYTVQEGNNIRSSTDVSLYKTNTTKVTPTEFLVYKLDKAQYNIGDKVTLTFETDVPQAEKLFLFEAHGAKKAETRLLDWKKGKAQHSFILQKEHVSPNLFFNALLVVDNKAAIASVSIPIQRGDKALTIKTSTFRDKITPGQSEKWRFTVTQNDEAAQAEVLATMYDAALDMFASNMFPGSLQLNYPYYGQPNFYYLLREFQRKEESVDMFHKQQWYKTQGNDISVVYSYGVLPGGSYFLSTESVLEEVVVAGYGQPERVVLNGAVAGLQSESLVAKSSSVMIRGTAMDNWQGSPLYVVDGEIMEGFDPNTLDQNQIASFEVLKDASATAVYGSRGANGVILITTKEGQQKQTQLDAVQARSNLDETAFFYPELYTDAEGNISFEFTSPEALSRWKLLLFAHGKNLEAGSAAFFTQTQKQLMVRPNLPRYFREGDQITLKAQIQNISKGKLSGNARIEIINPGNNQNITSTFLQENGTKAFAVEAENNSIVEWQLQVPAGYPTVQIKIIAATDEFSDGEQHELPILPNRILISDTEKIILKPEEQREYQIHGAGKENLHARVQVQTNPILEILSALDYLKNYPYECTEQTTSKWFALQMVRYIQKHYPALSDYFAKLNQENVKGRLEENSTLNELTIEEMPWLRDIQGEETKRKAIAQLFGSNLQADINDLEKKISKSQLNGGAFPWFEGGKSNTAISIRILEITGKVLQLDHTLVSNTVRQSMQKLITSLDKDSTLFDSKRHTLQVLDYLYARHYWNGLYKLDESTLKKLSNELLKSPEVTAQNAAGIAAKAWVVNQLSGDAKQSNEIKNRITQEVIHDQEKGMYWESNQKRFNTISLHSYMVEAYKLHDPSKLYEITQWIYYNKQAHHWRSTWATVDAIYALLLANDPGDFSLDNSIEIWVDQDEIQTQNVVLGQSTKDFNVDELQGNRAISIQNNNNRRVYGSIIHQYFVPAEEVSSSTNTISVQKQYYVERQGKWIEANTFKLGEKIKVKITVINDSPLEYVHLKDARPSAVEPVYRPSGYQWWQGYYFSLRDASTNYFFDYLPKGKREFEYEIKANNAGIFQSGITTVECMYDPAVNARSSSIVVTVSE</sequence>
<dbReference type="InterPro" id="IPR001599">
    <property type="entry name" value="Macroglobln_a2"/>
</dbReference>
<dbReference type="InterPro" id="IPR051802">
    <property type="entry name" value="YfhM-like"/>
</dbReference>